<dbReference type="PANTHER" id="PTHR42693">
    <property type="entry name" value="ARYLSULFATASE FAMILY MEMBER"/>
    <property type="match status" value="1"/>
</dbReference>
<evidence type="ECO:0000313" key="6">
    <source>
        <dbReference type="Proteomes" id="UP001596455"/>
    </source>
</evidence>
<dbReference type="SUPFAM" id="SSF53649">
    <property type="entry name" value="Alkaline phosphatase-like"/>
    <property type="match status" value="1"/>
</dbReference>
<dbReference type="PANTHER" id="PTHR42693:SF53">
    <property type="entry name" value="ENDO-4-O-SULFATASE"/>
    <property type="match status" value="1"/>
</dbReference>
<proteinExistence type="inferred from homology"/>
<gene>
    <name evidence="5" type="ORF">ACFQQL_06550</name>
</gene>
<dbReference type="Proteomes" id="UP001596455">
    <property type="component" value="Unassembled WGS sequence"/>
</dbReference>
<name>A0ABW2Q5I2_9MICO</name>
<accession>A0ABW2Q5I2</accession>
<dbReference type="InterPro" id="IPR050738">
    <property type="entry name" value="Sulfatase"/>
</dbReference>
<evidence type="ECO:0000256" key="1">
    <source>
        <dbReference type="ARBA" id="ARBA00008779"/>
    </source>
</evidence>
<dbReference type="Pfam" id="PF00884">
    <property type="entry name" value="Sulfatase"/>
    <property type="match status" value="1"/>
</dbReference>
<comment type="caution">
    <text evidence="5">The sequence shown here is derived from an EMBL/GenBank/DDBJ whole genome shotgun (WGS) entry which is preliminary data.</text>
</comment>
<dbReference type="EMBL" id="JBHTCQ010000001">
    <property type="protein sequence ID" value="MFC7404765.1"/>
    <property type="molecule type" value="Genomic_DNA"/>
</dbReference>
<dbReference type="Gene3D" id="3.40.720.10">
    <property type="entry name" value="Alkaline Phosphatase, subunit A"/>
    <property type="match status" value="1"/>
</dbReference>
<sequence length="474" mass="51615">MPSHSRSSAGRPNILLFTADDMDVATPGAFGGPHGLTPTIDSLAADGVAFERAHVPVAVCQPSRSALMTGRWPHRNGAMGFEPIADGVPVLTDALHSAGYLTGILGKVDHLQPVARFGWDLNVPMRQLGMGRAPAAYAAATREMVERAEEAGRPWFLMANAHDPHRPFHGSAHEAERFTAEERSTYPAPSRTVEPGAHEPPGFLPDLPDVRTEYAQYLASSRRCDDVLASVLGAIGEAACTTVVVFLSDNGMAFPFAKANCYLRSTLTPLVIRWPGVTAAGARERDVLVSTLDLYPTLCDMAGVDGNRAGLPDGDGSSLVPLLRGDAPPVARDEIVTVFHETAAKRRLEMRCVQDRAYGYIWNCWSEDGEEYQAENMEGLTWAALTAAGERDPELAARAEQYRFRRPEELYDLRADPECLTDLADDPAHRETLTAMRLRIARWMNDSGDPLAARYCRLADQRTHSGTSPPGGDR</sequence>
<protein>
    <submittedName>
        <fullName evidence="5">Sulfatase</fullName>
    </submittedName>
</protein>
<keyword evidence="6" id="KW-1185">Reference proteome</keyword>
<feature type="region of interest" description="Disordered" evidence="3">
    <location>
        <begin position="177"/>
        <end position="205"/>
    </location>
</feature>
<evidence type="ECO:0000256" key="3">
    <source>
        <dbReference type="SAM" id="MobiDB-lite"/>
    </source>
</evidence>
<evidence type="ECO:0000313" key="5">
    <source>
        <dbReference type="EMBL" id="MFC7404765.1"/>
    </source>
</evidence>
<feature type="domain" description="Sulfatase N-terminal" evidence="4">
    <location>
        <begin position="12"/>
        <end position="304"/>
    </location>
</feature>
<organism evidence="5 6">
    <name type="scientific">Georgenia alba</name>
    <dbReference type="NCBI Taxonomy" id="2233858"/>
    <lineage>
        <taxon>Bacteria</taxon>
        <taxon>Bacillati</taxon>
        <taxon>Actinomycetota</taxon>
        <taxon>Actinomycetes</taxon>
        <taxon>Micrococcales</taxon>
        <taxon>Bogoriellaceae</taxon>
        <taxon>Georgenia</taxon>
    </lineage>
</organism>
<evidence type="ECO:0000259" key="4">
    <source>
        <dbReference type="Pfam" id="PF00884"/>
    </source>
</evidence>
<dbReference type="CDD" id="cd16027">
    <property type="entry name" value="SGSH"/>
    <property type="match status" value="1"/>
</dbReference>
<dbReference type="InterPro" id="IPR000917">
    <property type="entry name" value="Sulfatase_N"/>
</dbReference>
<dbReference type="InterPro" id="IPR017850">
    <property type="entry name" value="Alkaline_phosphatase_core_sf"/>
</dbReference>
<keyword evidence="2" id="KW-0378">Hydrolase</keyword>
<dbReference type="RefSeq" id="WP_382392471.1">
    <property type="nucleotide sequence ID" value="NZ_JBHTCQ010000001.1"/>
</dbReference>
<reference evidence="6" key="1">
    <citation type="journal article" date="2019" name="Int. J. Syst. Evol. Microbiol.">
        <title>The Global Catalogue of Microorganisms (GCM) 10K type strain sequencing project: providing services to taxonomists for standard genome sequencing and annotation.</title>
        <authorList>
            <consortium name="The Broad Institute Genomics Platform"/>
            <consortium name="The Broad Institute Genome Sequencing Center for Infectious Disease"/>
            <person name="Wu L."/>
            <person name="Ma J."/>
        </authorList>
    </citation>
    <scope>NUCLEOTIDE SEQUENCE [LARGE SCALE GENOMIC DNA]</scope>
    <source>
        <strain evidence="6">JCM 1490</strain>
    </source>
</reference>
<evidence type="ECO:0000256" key="2">
    <source>
        <dbReference type="ARBA" id="ARBA00022801"/>
    </source>
</evidence>
<comment type="similarity">
    <text evidence="1">Belongs to the sulfatase family.</text>
</comment>